<dbReference type="PANTHER" id="PTHR34148">
    <property type="entry name" value="ADENOSYLCOBINAMIDE-GDP RIBAZOLETRANSFERASE"/>
    <property type="match status" value="1"/>
</dbReference>
<dbReference type="PANTHER" id="PTHR34148:SF1">
    <property type="entry name" value="ADENOSYLCOBINAMIDE-GDP RIBAZOLETRANSFERASE"/>
    <property type="match status" value="1"/>
</dbReference>
<evidence type="ECO:0000256" key="8">
    <source>
        <dbReference type="ARBA" id="ARBA00022573"/>
    </source>
</evidence>
<evidence type="ECO:0000313" key="21">
    <source>
        <dbReference type="Proteomes" id="UP000321571"/>
    </source>
</evidence>
<dbReference type="GO" id="GO:0051073">
    <property type="term" value="F:adenosylcobinamide-GDP ribazoletransferase activity"/>
    <property type="evidence" value="ECO:0007669"/>
    <property type="project" value="UniProtKB-UniRule"/>
</dbReference>
<comment type="catalytic activity">
    <reaction evidence="18 19">
        <text>alpha-ribazole 5'-phosphate + adenosylcob(III)inamide-GDP = adenosylcob(III)alamin 5'-phosphate + GMP + H(+)</text>
        <dbReference type="Rhea" id="RHEA:23560"/>
        <dbReference type="ChEBI" id="CHEBI:15378"/>
        <dbReference type="ChEBI" id="CHEBI:57918"/>
        <dbReference type="ChEBI" id="CHEBI:58115"/>
        <dbReference type="ChEBI" id="CHEBI:60487"/>
        <dbReference type="ChEBI" id="CHEBI:60493"/>
        <dbReference type="EC" id="2.7.8.26"/>
    </reaction>
</comment>
<dbReference type="EC" id="2.7.8.26" evidence="5 19"/>
<evidence type="ECO:0000256" key="4">
    <source>
        <dbReference type="ARBA" id="ARBA00010561"/>
    </source>
</evidence>
<reference evidence="20 21" key="1">
    <citation type="submission" date="2019-06" db="EMBL/GenBank/DDBJ databases">
        <title>Aeromicrobium sp. nov., isolated from a maize field.</title>
        <authorList>
            <person name="Lin S.-Y."/>
            <person name="Tsai C.-F."/>
            <person name="Young C.-C."/>
        </authorList>
    </citation>
    <scope>NUCLEOTIDE SEQUENCE [LARGE SCALE GENOMIC DNA]</scope>
    <source>
        <strain evidence="20 21">CC-CFT486</strain>
    </source>
</reference>
<evidence type="ECO:0000313" key="20">
    <source>
        <dbReference type="EMBL" id="TXL57892.1"/>
    </source>
</evidence>
<comment type="subcellular location">
    <subcellularLocation>
        <location evidence="2 19">Cell membrane</location>
        <topology evidence="2 19">Multi-pass membrane protein</topology>
    </subcellularLocation>
</comment>
<feature type="transmembrane region" description="Helical" evidence="19">
    <location>
        <begin position="61"/>
        <end position="81"/>
    </location>
</feature>
<comment type="similarity">
    <text evidence="4 19">Belongs to the CobS family.</text>
</comment>
<feature type="transmembrane region" description="Helical" evidence="19">
    <location>
        <begin position="203"/>
        <end position="222"/>
    </location>
</feature>
<comment type="cofactor">
    <cofactor evidence="1 19">
        <name>Mg(2+)</name>
        <dbReference type="ChEBI" id="CHEBI:18420"/>
    </cofactor>
</comment>
<feature type="transmembrane region" description="Helical" evidence="19">
    <location>
        <begin position="179"/>
        <end position="197"/>
    </location>
</feature>
<dbReference type="Proteomes" id="UP000321571">
    <property type="component" value="Unassembled WGS sequence"/>
</dbReference>
<dbReference type="GO" id="GO:0009236">
    <property type="term" value="P:cobalamin biosynthetic process"/>
    <property type="evidence" value="ECO:0007669"/>
    <property type="project" value="UniProtKB-UniRule"/>
</dbReference>
<dbReference type="InterPro" id="IPR003805">
    <property type="entry name" value="CobS"/>
</dbReference>
<sequence length="256" mass="25894">MRRWVAALRLATGTLTVLPVGTPTRLDRETRGMAMLLAPVAVLPLGALVALVLWAGGRLDVAPLAVGFLAVGALALGSRAFHLDGLADTVDGLTASYDRERSLEVMRTGDVGPAGVVALVVVLGAQAASLAPLTSGRAAIASGVLVCASRVALAATCMRGVRPARPDGLGSGFTQTVPVPVAVAAWAAAAALSSAVVDWAGGTWWHTTLGFVAAAAAVAWLVRRAVSRLGGVTGDVFGAAVELAFLALLVSVYQVQ</sequence>
<evidence type="ECO:0000256" key="10">
    <source>
        <dbReference type="ARBA" id="ARBA00022692"/>
    </source>
</evidence>
<comment type="pathway">
    <text evidence="3 19">Cofactor biosynthesis; adenosylcobalamin biosynthesis; adenosylcobalamin from cob(II)yrinate a,c-diamide: step 7/7.</text>
</comment>
<dbReference type="HAMAP" id="MF_00719">
    <property type="entry name" value="CobS"/>
    <property type="match status" value="1"/>
</dbReference>
<evidence type="ECO:0000256" key="13">
    <source>
        <dbReference type="ARBA" id="ARBA00023136"/>
    </source>
</evidence>
<dbReference type="OrthoDB" id="9794223at2"/>
<protein>
    <recommendedName>
        <fullName evidence="6 19">Adenosylcobinamide-GDP ribazoletransferase</fullName>
        <ecNumber evidence="5 19">2.7.8.26</ecNumber>
    </recommendedName>
    <alternativeName>
        <fullName evidence="16 19">Cobalamin synthase</fullName>
    </alternativeName>
    <alternativeName>
        <fullName evidence="15 19">Cobalamin-5'-phosphate synthase</fullName>
    </alternativeName>
</protein>
<evidence type="ECO:0000256" key="18">
    <source>
        <dbReference type="ARBA" id="ARBA00049504"/>
    </source>
</evidence>
<evidence type="ECO:0000256" key="11">
    <source>
        <dbReference type="ARBA" id="ARBA00022842"/>
    </source>
</evidence>
<organism evidence="20 21">
    <name type="scientific">Aeromicrobium terrae</name>
    <dbReference type="NCBI Taxonomy" id="2498846"/>
    <lineage>
        <taxon>Bacteria</taxon>
        <taxon>Bacillati</taxon>
        <taxon>Actinomycetota</taxon>
        <taxon>Actinomycetes</taxon>
        <taxon>Propionibacteriales</taxon>
        <taxon>Nocardioidaceae</taxon>
        <taxon>Aeromicrobium</taxon>
    </lineage>
</organism>
<evidence type="ECO:0000256" key="17">
    <source>
        <dbReference type="ARBA" id="ARBA00048623"/>
    </source>
</evidence>
<keyword evidence="12 19" id="KW-1133">Transmembrane helix</keyword>
<evidence type="ECO:0000256" key="7">
    <source>
        <dbReference type="ARBA" id="ARBA00022475"/>
    </source>
</evidence>
<dbReference type="RefSeq" id="WP_147686770.1">
    <property type="nucleotide sequence ID" value="NZ_VDUX01000005.1"/>
</dbReference>
<keyword evidence="9 19" id="KW-0808">Transferase</keyword>
<evidence type="ECO:0000256" key="12">
    <source>
        <dbReference type="ARBA" id="ARBA00022989"/>
    </source>
</evidence>
<comment type="function">
    <text evidence="14 19">Joins adenosylcobinamide-GDP and alpha-ribazole to generate adenosylcobalamin (Ado-cobalamin). Also synthesizes adenosylcobalamin 5'-phosphate from adenosylcobinamide-GDP and alpha-ribazole 5'-phosphate.</text>
</comment>
<evidence type="ECO:0000256" key="16">
    <source>
        <dbReference type="ARBA" id="ARBA00032853"/>
    </source>
</evidence>
<feature type="transmembrane region" description="Helical" evidence="19">
    <location>
        <begin position="34"/>
        <end position="55"/>
    </location>
</feature>
<comment type="caution">
    <text evidence="20">The sequence shown here is derived from an EMBL/GenBank/DDBJ whole genome shotgun (WGS) entry which is preliminary data.</text>
</comment>
<keyword evidence="10 19" id="KW-0812">Transmembrane</keyword>
<keyword evidence="7 19" id="KW-1003">Cell membrane</keyword>
<proteinExistence type="inferred from homology"/>
<keyword evidence="13 19" id="KW-0472">Membrane</keyword>
<dbReference type="Pfam" id="PF02654">
    <property type="entry name" value="CobS"/>
    <property type="match status" value="1"/>
</dbReference>
<keyword evidence="8 19" id="KW-0169">Cobalamin biosynthesis</keyword>
<feature type="transmembrane region" description="Helical" evidence="19">
    <location>
        <begin position="111"/>
        <end position="133"/>
    </location>
</feature>
<dbReference type="UniPathway" id="UPA00148">
    <property type="reaction ID" value="UER00238"/>
</dbReference>
<evidence type="ECO:0000256" key="3">
    <source>
        <dbReference type="ARBA" id="ARBA00004663"/>
    </source>
</evidence>
<evidence type="ECO:0000256" key="2">
    <source>
        <dbReference type="ARBA" id="ARBA00004651"/>
    </source>
</evidence>
<evidence type="ECO:0000256" key="15">
    <source>
        <dbReference type="ARBA" id="ARBA00032605"/>
    </source>
</evidence>
<evidence type="ECO:0000256" key="5">
    <source>
        <dbReference type="ARBA" id="ARBA00013200"/>
    </source>
</evidence>
<comment type="catalytic activity">
    <reaction evidence="17 19">
        <text>alpha-ribazole + adenosylcob(III)inamide-GDP = adenosylcob(III)alamin + GMP + H(+)</text>
        <dbReference type="Rhea" id="RHEA:16049"/>
        <dbReference type="ChEBI" id="CHEBI:10329"/>
        <dbReference type="ChEBI" id="CHEBI:15378"/>
        <dbReference type="ChEBI" id="CHEBI:18408"/>
        <dbReference type="ChEBI" id="CHEBI:58115"/>
        <dbReference type="ChEBI" id="CHEBI:60487"/>
        <dbReference type="EC" id="2.7.8.26"/>
    </reaction>
</comment>
<dbReference type="EMBL" id="VDUX01000005">
    <property type="protein sequence ID" value="TXL57892.1"/>
    <property type="molecule type" value="Genomic_DNA"/>
</dbReference>
<evidence type="ECO:0000256" key="9">
    <source>
        <dbReference type="ARBA" id="ARBA00022679"/>
    </source>
</evidence>
<feature type="transmembrane region" description="Helical" evidence="19">
    <location>
        <begin position="234"/>
        <end position="255"/>
    </location>
</feature>
<dbReference type="AlphaFoldDB" id="A0A5C8NEK3"/>
<evidence type="ECO:0000256" key="19">
    <source>
        <dbReference type="HAMAP-Rule" id="MF_00719"/>
    </source>
</evidence>
<gene>
    <name evidence="19" type="primary">cobS</name>
    <name evidence="20" type="ORF">FHP06_11145</name>
</gene>
<dbReference type="GO" id="GO:0008818">
    <property type="term" value="F:cobalamin 5'-phosphate synthase activity"/>
    <property type="evidence" value="ECO:0007669"/>
    <property type="project" value="UniProtKB-UniRule"/>
</dbReference>
<evidence type="ECO:0000256" key="6">
    <source>
        <dbReference type="ARBA" id="ARBA00015850"/>
    </source>
</evidence>
<keyword evidence="21" id="KW-1185">Reference proteome</keyword>
<name>A0A5C8NEK3_9ACTN</name>
<evidence type="ECO:0000256" key="14">
    <source>
        <dbReference type="ARBA" id="ARBA00025228"/>
    </source>
</evidence>
<dbReference type="GO" id="GO:0005886">
    <property type="term" value="C:plasma membrane"/>
    <property type="evidence" value="ECO:0007669"/>
    <property type="project" value="UniProtKB-SubCell"/>
</dbReference>
<accession>A0A5C8NEK3</accession>
<evidence type="ECO:0000256" key="1">
    <source>
        <dbReference type="ARBA" id="ARBA00001946"/>
    </source>
</evidence>
<keyword evidence="11 19" id="KW-0460">Magnesium</keyword>